<dbReference type="SUPFAM" id="SSF55811">
    <property type="entry name" value="Nudix"/>
    <property type="match status" value="1"/>
</dbReference>
<dbReference type="Proteomes" id="UP000561011">
    <property type="component" value="Unassembled WGS sequence"/>
</dbReference>
<dbReference type="GO" id="GO:0004081">
    <property type="term" value="F:bis(5'-nucleosyl)-tetraphosphatase (asymmetrical) activity"/>
    <property type="evidence" value="ECO:0007669"/>
    <property type="project" value="TreeGrafter"/>
</dbReference>
<gene>
    <name evidence="3" type="ORF">HZZ10_15385</name>
</gene>
<protein>
    <submittedName>
        <fullName evidence="3">NUDIX domain-containing protein</fullName>
    </submittedName>
</protein>
<accession>A0A853EWI1</accession>
<dbReference type="InterPro" id="IPR020084">
    <property type="entry name" value="NUDIX_hydrolase_CS"/>
</dbReference>
<evidence type="ECO:0000259" key="2">
    <source>
        <dbReference type="PROSITE" id="PS51462"/>
    </source>
</evidence>
<dbReference type="PROSITE" id="PS00893">
    <property type="entry name" value="NUDIX_BOX"/>
    <property type="match status" value="1"/>
</dbReference>
<dbReference type="GO" id="GO:0006754">
    <property type="term" value="P:ATP biosynthetic process"/>
    <property type="evidence" value="ECO:0007669"/>
    <property type="project" value="TreeGrafter"/>
</dbReference>
<keyword evidence="1" id="KW-0378">Hydrolase</keyword>
<organism evidence="3 4">
    <name type="scientific">Sanguibacter inulinus</name>
    <dbReference type="NCBI Taxonomy" id="60922"/>
    <lineage>
        <taxon>Bacteria</taxon>
        <taxon>Bacillati</taxon>
        <taxon>Actinomycetota</taxon>
        <taxon>Actinomycetes</taxon>
        <taxon>Micrococcales</taxon>
        <taxon>Sanguibacteraceae</taxon>
        <taxon>Sanguibacter</taxon>
    </lineage>
</organism>
<dbReference type="AlphaFoldDB" id="A0A853EWI1"/>
<dbReference type="CDD" id="cd18877">
    <property type="entry name" value="NUDIX_Hydrolase"/>
    <property type="match status" value="1"/>
</dbReference>
<comment type="caution">
    <text evidence="3">The sequence shown here is derived from an EMBL/GenBank/DDBJ whole genome shotgun (WGS) entry which is preliminary data.</text>
</comment>
<dbReference type="PANTHER" id="PTHR21340">
    <property type="entry name" value="DIADENOSINE 5,5-P1,P4-TETRAPHOSPHATE PYROPHOSPHOHYDROLASE MUTT"/>
    <property type="match status" value="1"/>
</dbReference>
<dbReference type="InterPro" id="IPR000086">
    <property type="entry name" value="NUDIX_hydrolase_dom"/>
</dbReference>
<evidence type="ECO:0000313" key="4">
    <source>
        <dbReference type="Proteomes" id="UP000561011"/>
    </source>
</evidence>
<dbReference type="Pfam" id="PF00293">
    <property type="entry name" value="NUDIX"/>
    <property type="match status" value="1"/>
</dbReference>
<dbReference type="InterPro" id="IPR051325">
    <property type="entry name" value="Nudix_hydrolase_domain"/>
</dbReference>
<evidence type="ECO:0000313" key="3">
    <source>
        <dbReference type="EMBL" id="NYS94899.1"/>
    </source>
</evidence>
<feature type="domain" description="Nudix hydrolase" evidence="2">
    <location>
        <begin position="26"/>
        <end position="162"/>
    </location>
</feature>
<dbReference type="RefSeq" id="WP_179914165.1">
    <property type="nucleotide sequence ID" value="NZ_JACBYE010000047.1"/>
</dbReference>
<dbReference type="GO" id="GO:0006167">
    <property type="term" value="P:AMP biosynthetic process"/>
    <property type="evidence" value="ECO:0007669"/>
    <property type="project" value="TreeGrafter"/>
</dbReference>
<dbReference type="InterPro" id="IPR015797">
    <property type="entry name" value="NUDIX_hydrolase-like_dom_sf"/>
</dbReference>
<dbReference type="Gene3D" id="3.90.79.10">
    <property type="entry name" value="Nucleoside Triphosphate Pyrophosphohydrolase"/>
    <property type="match status" value="1"/>
</dbReference>
<sequence length="175" mass="18660">MTEVPGFFRHPGDGWVECACGRRHWGLVGAAGLLLVRRDDRGFVTHVVLQHRSLESHQGGTWGVPGGAIVPGETAVEGALRESQEEAGIAPGAVRVLGEHVLDHGPWSYTTVLAEEAPGHVIDVRPTDTESLDVVWVPADEVTDRELLPAFAAAWPGLRARIDALGPSDPDDAVS</sequence>
<name>A0A853EWI1_9MICO</name>
<dbReference type="EMBL" id="JACBYE010000047">
    <property type="protein sequence ID" value="NYS94899.1"/>
    <property type="molecule type" value="Genomic_DNA"/>
</dbReference>
<evidence type="ECO:0000256" key="1">
    <source>
        <dbReference type="ARBA" id="ARBA00022801"/>
    </source>
</evidence>
<proteinExistence type="predicted"/>
<dbReference type="PANTHER" id="PTHR21340:SF0">
    <property type="entry name" value="BIS(5'-NUCLEOSYL)-TETRAPHOSPHATASE [ASYMMETRICAL]"/>
    <property type="match status" value="1"/>
</dbReference>
<keyword evidence="4" id="KW-1185">Reference proteome</keyword>
<reference evidence="3 4" key="1">
    <citation type="submission" date="2020-07" db="EMBL/GenBank/DDBJ databases">
        <title>MOT database genomes.</title>
        <authorList>
            <person name="Joseph S."/>
            <person name="Aduse-Opoku J."/>
            <person name="Hashim A."/>
            <person name="Wade W."/>
            <person name="Curtis M."/>
        </authorList>
    </citation>
    <scope>NUCLEOTIDE SEQUENCE [LARGE SCALE GENOMIC DNA]</scope>
    <source>
        <strain evidence="3 4">DSM 100099</strain>
    </source>
</reference>
<dbReference type="PROSITE" id="PS51462">
    <property type="entry name" value="NUDIX"/>
    <property type="match status" value="1"/>
</dbReference>